<keyword evidence="7" id="KW-1185">Reference proteome</keyword>
<keyword evidence="3 5" id="KW-1133">Transmembrane helix</keyword>
<evidence type="ECO:0000313" key="7">
    <source>
        <dbReference type="Proteomes" id="UP000654670"/>
    </source>
</evidence>
<evidence type="ECO:0000256" key="4">
    <source>
        <dbReference type="ARBA" id="ARBA00023136"/>
    </source>
</evidence>
<reference evidence="6" key="2">
    <citation type="submission" date="2020-09" db="EMBL/GenBank/DDBJ databases">
        <authorList>
            <person name="Sun Q."/>
            <person name="Ohkuma M."/>
        </authorList>
    </citation>
    <scope>NUCLEOTIDE SEQUENCE</scope>
    <source>
        <strain evidence="6">JCM 15325</strain>
    </source>
</reference>
<dbReference type="AlphaFoldDB" id="A0A917RZE8"/>
<evidence type="ECO:0000256" key="3">
    <source>
        <dbReference type="ARBA" id="ARBA00022989"/>
    </source>
</evidence>
<dbReference type="InterPro" id="IPR052527">
    <property type="entry name" value="Metal_cation-efflux_comp"/>
</dbReference>
<dbReference type="GO" id="GO:0012505">
    <property type="term" value="C:endomembrane system"/>
    <property type="evidence" value="ECO:0007669"/>
    <property type="project" value="UniProtKB-SubCell"/>
</dbReference>
<feature type="transmembrane region" description="Helical" evidence="5">
    <location>
        <begin position="42"/>
        <end position="60"/>
    </location>
</feature>
<evidence type="ECO:0000256" key="2">
    <source>
        <dbReference type="ARBA" id="ARBA00022692"/>
    </source>
</evidence>
<protein>
    <submittedName>
        <fullName evidence="6">Phospholipid methyltransferase</fullName>
    </submittedName>
</protein>
<dbReference type="GO" id="GO:0008168">
    <property type="term" value="F:methyltransferase activity"/>
    <property type="evidence" value="ECO:0007669"/>
    <property type="project" value="UniProtKB-KW"/>
</dbReference>
<reference evidence="6" key="1">
    <citation type="journal article" date="2014" name="Int. J. Syst. Evol. Microbiol.">
        <title>Complete genome sequence of Corynebacterium casei LMG S-19264T (=DSM 44701T), isolated from a smear-ripened cheese.</title>
        <authorList>
            <consortium name="US DOE Joint Genome Institute (JGI-PGF)"/>
            <person name="Walter F."/>
            <person name="Albersmeier A."/>
            <person name="Kalinowski J."/>
            <person name="Ruckert C."/>
        </authorList>
    </citation>
    <scope>NUCLEOTIDE SEQUENCE</scope>
    <source>
        <strain evidence="6">JCM 15325</strain>
    </source>
</reference>
<feature type="transmembrane region" description="Helical" evidence="5">
    <location>
        <begin position="111"/>
        <end position="138"/>
    </location>
</feature>
<proteinExistence type="predicted"/>
<feature type="transmembrane region" description="Helical" evidence="5">
    <location>
        <begin position="67"/>
        <end position="91"/>
    </location>
</feature>
<keyword evidence="6" id="KW-0489">Methyltransferase</keyword>
<dbReference type="PANTHER" id="PTHR43847">
    <property type="entry name" value="BLL3993 PROTEIN"/>
    <property type="match status" value="1"/>
</dbReference>
<accession>A0A917RZE8</accession>
<keyword evidence="4 5" id="KW-0472">Membrane</keyword>
<dbReference type="Pfam" id="PF04191">
    <property type="entry name" value="PEMT"/>
    <property type="match status" value="1"/>
</dbReference>
<evidence type="ECO:0000313" key="6">
    <source>
        <dbReference type="EMBL" id="GGL45095.1"/>
    </source>
</evidence>
<dbReference type="EMBL" id="BMOK01000002">
    <property type="protein sequence ID" value="GGL45095.1"/>
    <property type="molecule type" value="Genomic_DNA"/>
</dbReference>
<dbReference type="PANTHER" id="PTHR43847:SF1">
    <property type="entry name" value="BLL3993 PROTEIN"/>
    <property type="match status" value="1"/>
</dbReference>
<evidence type="ECO:0000256" key="5">
    <source>
        <dbReference type="SAM" id="Phobius"/>
    </source>
</evidence>
<name>A0A917RZE8_9BACL</name>
<dbReference type="Proteomes" id="UP000654670">
    <property type="component" value="Unassembled WGS sequence"/>
</dbReference>
<gene>
    <name evidence="6" type="ORF">GCM10007968_06450</name>
</gene>
<dbReference type="InterPro" id="IPR007318">
    <property type="entry name" value="Phopholipid_MeTrfase"/>
</dbReference>
<sequence>MNGFVLVLPILFIRYGLLAILGKEAMKRAAFYPPTEGIEKIAYLVYIITTLSLLIISLFIKTRLNSLFSFVGLGIYVLGMVLYCISIVQFAKPNENGLNLNGLYRISRNPMYLAFFLYFLGCSILTRSWLLLSALTLLQISVHYLILSEERWCISQFGEDYKKYMKQVRRYL</sequence>
<dbReference type="RefSeq" id="WP_188801639.1">
    <property type="nucleotide sequence ID" value="NZ_BMOK01000002.1"/>
</dbReference>
<keyword evidence="6" id="KW-0808">Transferase</keyword>
<dbReference type="GO" id="GO:0032259">
    <property type="term" value="P:methylation"/>
    <property type="evidence" value="ECO:0007669"/>
    <property type="project" value="UniProtKB-KW"/>
</dbReference>
<keyword evidence="2 5" id="KW-0812">Transmembrane</keyword>
<comment type="caution">
    <text evidence="6">The sequence shown here is derived from an EMBL/GenBank/DDBJ whole genome shotgun (WGS) entry which is preliminary data.</text>
</comment>
<comment type="subcellular location">
    <subcellularLocation>
        <location evidence="1">Endomembrane system</location>
        <topology evidence="1">Multi-pass membrane protein</topology>
    </subcellularLocation>
</comment>
<evidence type="ECO:0000256" key="1">
    <source>
        <dbReference type="ARBA" id="ARBA00004127"/>
    </source>
</evidence>
<organism evidence="6 7">
    <name type="scientific">Sporolactobacillus putidus</name>
    <dbReference type="NCBI Taxonomy" id="492735"/>
    <lineage>
        <taxon>Bacteria</taxon>
        <taxon>Bacillati</taxon>
        <taxon>Bacillota</taxon>
        <taxon>Bacilli</taxon>
        <taxon>Bacillales</taxon>
        <taxon>Sporolactobacillaceae</taxon>
        <taxon>Sporolactobacillus</taxon>
    </lineage>
</organism>
<dbReference type="Gene3D" id="1.20.120.1630">
    <property type="match status" value="1"/>
</dbReference>